<dbReference type="RefSeq" id="WP_110989173.1">
    <property type="nucleotide sequence ID" value="NZ_CAWNWM010000046.1"/>
</dbReference>
<organism evidence="1 2">
    <name type="scientific">Acaryochloris thomasi RCC1774</name>
    <dbReference type="NCBI Taxonomy" id="1764569"/>
    <lineage>
        <taxon>Bacteria</taxon>
        <taxon>Bacillati</taxon>
        <taxon>Cyanobacteriota</taxon>
        <taxon>Cyanophyceae</taxon>
        <taxon>Acaryochloridales</taxon>
        <taxon>Acaryochloridaceae</taxon>
        <taxon>Acaryochloris</taxon>
        <taxon>Acaryochloris thomasi</taxon>
    </lineage>
</organism>
<dbReference type="OrthoDB" id="2292605at2"/>
<dbReference type="EMBL" id="PQWO01000046">
    <property type="protein sequence ID" value="PZD70280.1"/>
    <property type="molecule type" value="Genomic_DNA"/>
</dbReference>
<protein>
    <submittedName>
        <fullName evidence="1">Uncharacterized protein</fullName>
    </submittedName>
</protein>
<dbReference type="Proteomes" id="UP000248857">
    <property type="component" value="Unassembled WGS sequence"/>
</dbReference>
<comment type="caution">
    <text evidence="1">The sequence shown here is derived from an EMBL/GenBank/DDBJ whole genome shotgun (WGS) entry which is preliminary data.</text>
</comment>
<keyword evidence="2" id="KW-1185">Reference proteome</keyword>
<name>A0A2W1J6V4_9CYAN</name>
<evidence type="ECO:0000313" key="2">
    <source>
        <dbReference type="Proteomes" id="UP000248857"/>
    </source>
</evidence>
<sequence length="164" mass="18447">MHPIAIPQTSPDRYISFKHALNLRLPDEDTGEWHFLSAFFDEGEFTSSRSAPVAGAGGLVDTTPSLSDRGVREMSSILAAQEILPDDGPVYVANHYRAIADLSMLELKDCKVPTIANNRAINAWLDTEEQVNQLVTEYLIPLRSQLKKTNRQVFDQWIATVRYE</sequence>
<reference evidence="1 2" key="1">
    <citation type="journal article" date="2018" name="Sci. Rep.">
        <title>A novel species of the marine cyanobacterium Acaryochloris with a unique pigment content and lifestyle.</title>
        <authorList>
            <person name="Partensky F."/>
            <person name="Six C."/>
            <person name="Ratin M."/>
            <person name="Garczarek L."/>
            <person name="Vaulot D."/>
            <person name="Probert I."/>
            <person name="Calteau A."/>
            <person name="Gourvil P."/>
            <person name="Marie D."/>
            <person name="Grebert T."/>
            <person name="Bouchier C."/>
            <person name="Le Panse S."/>
            <person name="Gachenot M."/>
            <person name="Rodriguez F."/>
            <person name="Garrido J.L."/>
        </authorList>
    </citation>
    <scope>NUCLEOTIDE SEQUENCE [LARGE SCALE GENOMIC DNA]</scope>
    <source>
        <strain evidence="1 2">RCC1774</strain>
    </source>
</reference>
<gene>
    <name evidence="1" type="ORF">C1752_14785</name>
</gene>
<dbReference type="AlphaFoldDB" id="A0A2W1J6V4"/>
<accession>A0A2W1J6V4</accession>
<evidence type="ECO:0000313" key="1">
    <source>
        <dbReference type="EMBL" id="PZD70280.1"/>
    </source>
</evidence>
<proteinExistence type="predicted"/>